<evidence type="ECO:0000313" key="5">
    <source>
        <dbReference type="EMBL" id="WFD47365.1"/>
    </source>
</evidence>
<keyword evidence="3" id="KW-0963">Cytoplasm</keyword>
<comment type="similarity">
    <text evidence="1 3">Belongs to the cut8/STS1 family.</text>
</comment>
<name>A0ABY8EP70_MALFU</name>
<keyword evidence="3" id="KW-0813">Transport</keyword>
<dbReference type="InterPro" id="IPR013868">
    <property type="entry name" value="Cut8/Sts1_fam"/>
</dbReference>
<evidence type="ECO:0000256" key="2">
    <source>
        <dbReference type="ARBA" id="ARBA00023242"/>
    </source>
</evidence>
<dbReference type="Gene3D" id="1.20.58.1590">
    <property type="entry name" value="Tethering factor for nuclear proteasome Cut8/Sts1"/>
    <property type="match status" value="1"/>
</dbReference>
<comment type="subcellular location">
    <subcellularLocation>
        <location evidence="3">Cytoplasm</location>
    </subcellularLocation>
    <subcellularLocation>
        <location evidence="3">Nucleus</location>
    </subcellularLocation>
</comment>
<keyword evidence="2 3" id="KW-0539">Nucleus</keyword>
<keyword evidence="6" id="KW-1185">Reference proteome</keyword>
<dbReference type="InterPro" id="IPR038422">
    <property type="entry name" value="Cut8/Sts1_sf"/>
</dbReference>
<dbReference type="Proteomes" id="UP000818624">
    <property type="component" value="Chromosome 2"/>
</dbReference>
<keyword evidence="3" id="KW-0653">Protein transport</keyword>
<reference evidence="5 6" key="1">
    <citation type="journal article" date="2020" name="Elife">
        <title>Loss of centromere function drives karyotype evolution in closely related Malassezia species.</title>
        <authorList>
            <person name="Sankaranarayanan S.R."/>
            <person name="Ianiri G."/>
            <person name="Coelho M.A."/>
            <person name="Reza M.H."/>
            <person name="Thimmappa B.C."/>
            <person name="Ganguly P."/>
            <person name="Vadnala R.N."/>
            <person name="Sun S."/>
            <person name="Siddharthan R."/>
            <person name="Tellgren-Roth C."/>
            <person name="Dawson T.L."/>
            <person name="Heitman J."/>
            <person name="Sanyal K."/>
        </authorList>
    </citation>
    <scope>NUCLEOTIDE SEQUENCE [LARGE SCALE GENOMIC DNA]</scope>
    <source>
        <strain evidence="5">CBS14141</strain>
    </source>
</reference>
<accession>A0ABY8EP70</accession>
<dbReference type="PANTHER" id="PTHR28032">
    <property type="entry name" value="FI02826P"/>
    <property type="match status" value="1"/>
</dbReference>
<proteinExistence type="inferred from homology"/>
<evidence type="ECO:0000313" key="6">
    <source>
        <dbReference type="Proteomes" id="UP000818624"/>
    </source>
</evidence>
<dbReference type="PANTHER" id="PTHR28032:SF1">
    <property type="entry name" value="FI02826P"/>
    <property type="match status" value="1"/>
</dbReference>
<protein>
    <recommendedName>
        <fullName evidence="3">Tethering factor for nuclear proteasome STS1</fullName>
    </recommendedName>
</protein>
<dbReference type="Pfam" id="PF08559">
    <property type="entry name" value="Cut8"/>
    <property type="match status" value="1"/>
</dbReference>
<evidence type="ECO:0000256" key="1">
    <source>
        <dbReference type="ARBA" id="ARBA00006199"/>
    </source>
</evidence>
<dbReference type="EMBL" id="CP046235">
    <property type="protein sequence ID" value="WFD47365.1"/>
    <property type="molecule type" value="Genomic_DNA"/>
</dbReference>
<comment type="subunit">
    <text evidence="3">Binds the proteasome.</text>
</comment>
<sequence length="409" mass="44690">MAWRSGANAPLDIATPPPPPIPFNAVRPLQHVPGTLSFGFGCGNALNGHPSSPYEAIAGPSAWRTPDSAAARAHTQKRRRSSPDADESVEESAVADDMMDIPASPTLTKRRRASSGRVGDETQPRSNRAPRKAQNAEVGKLLASLDKPALLSLLHELMQGNEELTERIYTLLPTPSLESVEHALDAAEAKVRAAIPQASVNSAAPIRDQYVWSRVRTSLAEFASETSSYASVFSLHNTRNGTMHPATAFTFLHMTTMRMIRVLRILPHTELAPQFVSRKDHERLEALFMHALPEAAKHSPNTVVHTILPALLRDWDDWLRAVDHAVNQEGRMYGQEVVTSWERGVASLGTASTTLGAPRSVEEQVLRATMDQALQQMHSALGWLTGPAHRPAWSLAHTNAMEEVGSLCH</sequence>
<feature type="compositionally biased region" description="Acidic residues" evidence="4">
    <location>
        <begin position="84"/>
        <end position="99"/>
    </location>
</feature>
<comment type="function">
    <text evidence="3">Involved in ubiquitin-mediated protein degradation. Regulatory factor in the ubiquitin/proteasome pathway that controls the turnover of proteasome substrates. Targets proteasomes to the nucleus and facilitates the degradation of nuclear proteins.</text>
</comment>
<organism evidence="5 6">
    <name type="scientific">Malassezia furfur</name>
    <name type="common">Pityriasis versicolor infection agent</name>
    <name type="synonym">Pityrosporum furfur</name>
    <dbReference type="NCBI Taxonomy" id="55194"/>
    <lineage>
        <taxon>Eukaryota</taxon>
        <taxon>Fungi</taxon>
        <taxon>Dikarya</taxon>
        <taxon>Basidiomycota</taxon>
        <taxon>Ustilaginomycotina</taxon>
        <taxon>Malasseziomycetes</taxon>
        <taxon>Malasseziales</taxon>
        <taxon>Malasseziaceae</taxon>
        <taxon>Malassezia</taxon>
    </lineage>
</organism>
<evidence type="ECO:0000256" key="3">
    <source>
        <dbReference type="RuleBase" id="RU368013"/>
    </source>
</evidence>
<feature type="region of interest" description="Disordered" evidence="4">
    <location>
        <begin position="57"/>
        <end position="136"/>
    </location>
</feature>
<evidence type="ECO:0000256" key="4">
    <source>
        <dbReference type="SAM" id="MobiDB-lite"/>
    </source>
</evidence>
<gene>
    <name evidence="5" type="ORF">GLX27_002016</name>
</gene>